<dbReference type="EMBL" id="JAEQNC010000007">
    <property type="protein sequence ID" value="MBL0373214.1"/>
    <property type="molecule type" value="Genomic_DNA"/>
</dbReference>
<dbReference type="InterPro" id="IPR036514">
    <property type="entry name" value="SGNH_hydro_sf"/>
</dbReference>
<feature type="domain" description="GSCFA" evidence="1">
    <location>
        <begin position="74"/>
        <end position="314"/>
    </location>
</feature>
<gene>
    <name evidence="2" type="ORF">JJB09_14350</name>
</gene>
<proteinExistence type="predicted"/>
<evidence type="ECO:0000259" key="1">
    <source>
        <dbReference type="Pfam" id="PF08885"/>
    </source>
</evidence>
<evidence type="ECO:0000313" key="2">
    <source>
        <dbReference type="EMBL" id="MBL0373214.1"/>
    </source>
</evidence>
<keyword evidence="3" id="KW-1185">Reference proteome</keyword>
<evidence type="ECO:0000313" key="3">
    <source>
        <dbReference type="Proteomes" id="UP000633219"/>
    </source>
</evidence>
<dbReference type="AlphaFoldDB" id="A0A936YMF1"/>
<dbReference type="Pfam" id="PF08885">
    <property type="entry name" value="GSCFA"/>
    <property type="match status" value="1"/>
</dbReference>
<name>A0A936YMF1_9HYPH</name>
<dbReference type="SUPFAM" id="SSF52266">
    <property type="entry name" value="SGNH hydrolase"/>
    <property type="match status" value="1"/>
</dbReference>
<organism evidence="2 3">
    <name type="scientific">Rhizobium setariae</name>
    <dbReference type="NCBI Taxonomy" id="2801340"/>
    <lineage>
        <taxon>Bacteria</taxon>
        <taxon>Pseudomonadati</taxon>
        <taxon>Pseudomonadota</taxon>
        <taxon>Alphaproteobacteria</taxon>
        <taxon>Hyphomicrobiales</taxon>
        <taxon>Rhizobiaceae</taxon>
        <taxon>Rhizobium/Agrobacterium group</taxon>
        <taxon>Rhizobium</taxon>
    </lineage>
</organism>
<reference evidence="2" key="1">
    <citation type="submission" date="2021-01" db="EMBL/GenBank/DDBJ databases">
        <title>Rhizobium sp. strain KVB221 16S ribosomal RNA gene Genome sequencing and assembly.</title>
        <authorList>
            <person name="Kang M."/>
        </authorList>
    </citation>
    <scope>NUCLEOTIDE SEQUENCE</scope>
    <source>
        <strain evidence="2">KVB221</strain>
    </source>
</reference>
<dbReference type="InterPro" id="IPR014982">
    <property type="entry name" value="GSCFA"/>
</dbReference>
<accession>A0A936YMF1</accession>
<dbReference type="Gene3D" id="3.40.50.1110">
    <property type="entry name" value="SGNH hydrolase"/>
    <property type="match status" value="1"/>
</dbReference>
<protein>
    <submittedName>
        <fullName evidence="2">GSCFA domain-containing protein</fullName>
    </submittedName>
</protein>
<sequence>MQKKLVRLDMDGQGEKQIKFEIDGHKQAGSHTWFRGENSNFNPKLANLRGADSALKFVVKGWEPQDAFIKKETKVVAFGSCFASNITRWLAKRNYSVLTDREESKSSSYVVRFGEGMVNTFVIRQQFEWAFEGKRFEEALWHGYDAQEFGYSEDVRQETANLFNSADLFIITLGLSEIWYDEVTGGVFWRAVPLSKYDASRHKFRVSSVEENKNNIRAIIDIIKKYKPNAKVIFTLSPIPLVATFRPNSCMTANSVSKSILRAALDEVLRERSEEEFAYYWPSYEIVLDLFENVWLEDRRHVKKEVLDFVMTLFESVWCKNSTLQMSLNRAWFLALSATGALPNNLLQALKQNDFDKAVRIIERHKKKSDDADLELIKGVMAEMAEEAPNGIANKVLAAI</sequence>
<dbReference type="RefSeq" id="WP_201659299.1">
    <property type="nucleotide sequence ID" value="NZ_JAEQNC010000007.1"/>
</dbReference>
<dbReference type="Proteomes" id="UP000633219">
    <property type="component" value="Unassembled WGS sequence"/>
</dbReference>
<dbReference type="GO" id="GO:0016788">
    <property type="term" value="F:hydrolase activity, acting on ester bonds"/>
    <property type="evidence" value="ECO:0007669"/>
    <property type="project" value="UniProtKB-ARBA"/>
</dbReference>
<comment type="caution">
    <text evidence="2">The sequence shown here is derived from an EMBL/GenBank/DDBJ whole genome shotgun (WGS) entry which is preliminary data.</text>
</comment>